<sequence length="189" mass="22473">MQINTERNYTIFGFKKNQDKIKKHKLCYIVFLFIFYNTAYGIEYKENTPSIKCYRDVDDNNWIKYSMPSKEIKTGKGGKYFISLVNNAIENRNSFPDFYIFIYEKAYPNKFIDAAEYNANTSTFDNNSKERIFGNSEKIDGKLSESRVFSTTLKRNTNYVIETTFYFKNEICPDVNNFFIDVEKSHFVW</sequence>
<dbReference type="EMBL" id="LXEU01000015">
    <property type="protein sequence ID" value="OAT55610.1"/>
    <property type="molecule type" value="Genomic_DNA"/>
</dbReference>
<dbReference type="PATRIC" id="fig|1354264.4.peg.656"/>
<keyword evidence="1" id="KW-0812">Transmembrane</keyword>
<reference evidence="2 3" key="1">
    <citation type="submission" date="2016-04" db="EMBL/GenBank/DDBJ databases">
        <title>ATOL: Assembling a taxonomically balanced genome-scale reconstruction of the evolutionary history of the Enterobacteriaceae.</title>
        <authorList>
            <person name="Plunkett G.III."/>
            <person name="Neeno-Eckwall E.C."/>
            <person name="Glasner J.D."/>
            <person name="Perna N.T."/>
        </authorList>
    </citation>
    <scope>NUCLEOTIDE SEQUENCE [LARGE SCALE GENOMIC DNA]</scope>
    <source>
        <strain evidence="2 3">ATCC 51603</strain>
    </source>
</reference>
<organism evidence="2 3">
    <name type="scientific">Kluyvera georgiana ATCC 51603</name>
    <dbReference type="NCBI Taxonomy" id="1354264"/>
    <lineage>
        <taxon>Bacteria</taxon>
        <taxon>Pseudomonadati</taxon>
        <taxon>Pseudomonadota</taxon>
        <taxon>Gammaproteobacteria</taxon>
        <taxon>Enterobacterales</taxon>
        <taxon>Enterobacteriaceae</taxon>
        <taxon>Kluyvera</taxon>
    </lineage>
</organism>
<evidence type="ECO:0000313" key="2">
    <source>
        <dbReference type="EMBL" id="OAT55610.1"/>
    </source>
</evidence>
<evidence type="ECO:0000313" key="3">
    <source>
        <dbReference type="Proteomes" id="UP000078386"/>
    </source>
</evidence>
<protein>
    <submittedName>
        <fullName evidence="2">Uncharacterized protein</fullName>
    </submittedName>
</protein>
<keyword evidence="1" id="KW-1133">Transmembrane helix</keyword>
<name>A0A1B7K643_9ENTR</name>
<accession>A0A1B7K643</accession>
<gene>
    <name evidence="2" type="ORF">M989_00629</name>
</gene>
<keyword evidence="3" id="KW-1185">Reference proteome</keyword>
<dbReference type="AlphaFoldDB" id="A0A1B7K643"/>
<dbReference type="Proteomes" id="UP000078386">
    <property type="component" value="Unassembled WGS sequence"/>
</dbReference>
<evidence type="ECO:0000256" key="1">
    <source>
        <dbReference type="SAM" id="Phobius"/>
    </source>
</evidence>
<comment type="caution">
    <text evidence="2">The sequence shown here is derived from an EMBL/GenBank/DDBJ whole genome shotgun (WGS) entry which is preliminary data.</text>
</comment>
<dbReference type="RefSeq" id="WP_064541886.1">
    <property type="nucleotide sequence ID" value="NZ_LXEU01000015.1"/>
</dbReference>
<keyword evidence="1" id="KW-0472">Membrane</keyword>
<proteinExistence type="predicted"/>
<feature type="transmembrane region" description="Helical" evidence="1">
    <location>
        <begin position="26"/>
        <end position="42"/>
    </location>
</feature>